<gene>
    <name evidence="2" type="ORF">N7493_006669</name>
</gene>
<keyword evidence="3" id="KW-1185">Reference proteome</keyword>
<proteinExistence type="predicted"/>
<accession>A0AAD6HL21</accession>
<reference evidence="2" key="1">
    <citation type="journal article" date="2023" name="IMA Fungus">
        <title>Comparative genomic study of the Penicillium genus elucidates a diverse pangenome and 15 lateral gene transfer events.</title>
        <authorList>
            <person name="Petersen C."/>
            <person name="Sorensen T."/>
            <person name="Nielsen M.R."/>
            <person name="Sondergaard T.E."/>
            <person name="Sorensen J.L."/>
            <person name="Fitzpatrick D.A."/>
            <person name="Frisvad J.C."/>
            <person name="Nielsen K.L."/>
        </authorList>
    </citation>
    <scope>NUCLEOTIDE SEQUENCE</scope>
    <source>
        <strain evidence="2">IBT 17514</strain>
    </source>
</reference>
<dbReference type="EMBL" id="JAQJAN010000008">
    <property type="protein sequence ID" value="KAJ5724941.1"/>
    <property type="molecule type" value="Genomic_DNA"/>
</dbReference>
<feature type="region of interest" description="Disordered" evidence="1">
    <location>
        <begin position="57"/>
        <end position="77"/>
    </location>
</feature>
<evidence type="ECO:0000313" key="3">
    <source>
        <dbReference type="Proteomes" id="UP001215712"/>
    </source>
</evidence>
<evidence type="ECO:0000256" key="1">
    <source>
        <dbReference type="SAM" id="MobiDB-lite"/>
    </source>
</evidence>
<dbReference type="Proteomes" id="UP001215712">
    <property type="component" value="Unassembled WGS sequence"/>
</dbReference>
<organism evidence="2 3">
    <name type="scientific">Penicillium malachiteum</name>
    <dbReference type="NCBI Taxonomy" id="1324776"/>
    <lineage>
        <taxon>Eukaryota</taxon>
        <taxon>Fungi</taxon>
        <taxon>Dikarya</taxon>
        <taxon>Ascomycota</taxon>
        <taxon>Pezizomycotina</taxon>
        <taxon>Eurotiomycetes</taxon>
        <taxon>Eurotiomycetidae</taxon>
        <taxon>Eurotiales</taxon>
        <taxon>Aspergillaceae</taxon>
        <taxon>Penicillium</taxon>
    </lineage>
</organism>
<sequence>MLLLKHRYKIAHGLTHVPEPVDGHRADQDDGDKAGGAQVRGCDQGVRLVLRLPHKHEDAEEDARGQRHEVGLERGHEDESWEPIITDGLKLISLFQLSFTASSVLFISFDILVMVSIAVEPESLYLTYFTSASVFKTKHHDSHGFGAGLTFTLWSMAKIGPAGPSTTGCLCMYGISCDTGCTIASGTAFAAMRMILITAMMSFPSWVFSKSIQSFA</sequence>
<dbReference type="AlphaFoldDB" id="A0AAD6HL21"/>
<feature type="compositionally biased region" description="Basic and acidic residues" evidence="1">
    <location>
        <begin position="19"/>
        <end position="33"/>
    </location>
</feature>
<evidence type="ECO:0000313" key="2">
    <source>
        <dbReference type="EMBL" id="KAJ5724941.1"/>
    </source>
</evidence>
<comment type="caution">
    <text evidence="2">The sequence shown here is derived from an EMBL/GenBank/DDBJ whole genome shotgun (WGS) entry which is preliminary data.</text>
</comment>
<name>A0AAD6HL21_9EURO</name>
<protein>
    <submittedName>
        <fullName evidence="2">Uncharacterized protein</fullName>
    </submittedName>
</protein>
<feature type="region of interest" description="Disordered" evidence="1">
    <location>
        <begin position="18"/>
        <end position="38"/>
    </location>
</feature>
<reference evidence="2" key="2">
    <citation type="submission" date="2023-01" db="EMBL/GenBank/DDBJ databases">
        <authorList>
            <person name="Petersen C."/>
        </authorList>
    </citation>
    <scope>NUCLEOTIDE SEQUENCE</scope>
    <source>
        <strain evidence="2">IBT 17514</strain>
    </source>
</reference>